<keyword evidence="2 6" id="KW-0479">Metal-binding</keyword>
<comment type="catalytic activity">
    <reaction evidence="6">
        <text>isochorismate + 2-oxoglutarate + H(+) = 5-enolpyruvoyl-6-hydroxy-2-succinyl-cyclohex-3-ene-1-carboxylate + CO2</text>
        <dbReference type="Rhea" id="RHEA:25593"/>
        <dbReference type="ChEBI" id="CHEBI:15378"/>
        <dbReference type="ChEBI" id="CHEBI:16526"/>
        <dbReference type="ChEBI" id="CHEBI:16810"/>
        <dbReference type="ChEBI" id="CHEBI:29780"/>
        <dbReference type="ChEBI" id="CHEBI:58818"/>
        <dbReference type="EC" id="2.2.1.9"/>
    </reaction>
</comment>
<dbReference type="CDD" id="cd02009">
    <property type="entry name" value="TPP_SHCHC_synthase"/>
    <property type="match status" value="1"/>
</dbReference>
<evidence type="ECO:0000256" key="4">
    <source>
        <dbReference type="ARBA" id="ARBA00023052"/>
    </source>
</evidence>
<evidence type="ECO:0000313" key="9">
    <source>
        <dbReference type="EMBL" id="SEI94774.1"/>
    </source>
</evidence>
<name>A0A1H6UVW3_9BACT</name>
<dbReference type="GO" id="GO:0000287">
    <property type="term" value="F:magnesium ion binding"/>
    <property type="evidence" value="ECO:0007669"/>
    <property type="project" value="UniProtKB-UniRule"/>
</dbReference>
<dbReference type="HAMAP" id="MF_01659">
    <property type="entry name" value="MenD"/>
    <property type="match status" value="1"/>
</dbReference>
<comment type="subunit">
    <text evidence="6">Homodimer.</text>
</comment>
<dbReference type="InterPro" id="IPR029061">
    <property type="entry name" value="THDP-binding"/>
</dbReference>
<evidence type="ECO:0000256" key="6">
    <source>
        <dbReference type="HAMAP-Rule" id="MF_01659"/>
    </source>
</evidence>
<keyword evidence="1 6" id="KW-0808">Transferase</keyword>
<comment type="cofactor">
    <cofactor evidence="6">
        <name>thiamine diphosphate</name>
        <dbReference type="ChEBI" id="CHEBI:58937"/>
    </cofactor>
    <text evidence="6">Binds 1 thiamine pyrophosphate per subunit.</text>
</comment>
<keyword evidence="3 6" id="KW-0460">Magnesium</keyword>
<comment type="function">
    <text evidence="6">Catalyzes the thiamine diphosphate-dependent decarboxylation of 2-oxoglutarate and the subsequent addition of the resulting succinic semialdehyde-thiamine pyrophosphate anion to isochorismate to yield 2-succinyl-5-enolpyruvyl-6-hydroxy-3-cyclohexene-1-carboxylate (SEPHCHC).</text>
</comment>
<comment type="pathway">
    <text evidence="6">Quinol/quinone metabolism; 1,4-dihydroxy-2-naphthoate biosynthesis; 1,4-dihydroxy-2-naphthoate from chorismate: step 2/7.</text>
</comment>
<dbReference type="Pfam" id="PF02776">
    <property type="entry name" value="TPP_enzyme_N"/>
    <property type="match status" value="1"/>
</dbReference>
<dbReference type="InterPro" id="IPR004433">
    <property type="entry name" value="MenaQ_synth_MenD"/>
</dbReference>
<keyword evidence="10" id="KW-1185">Reference proteome</keyword>
<evidence type="ECO:0000259" key="8">
    <source>
        <dbReference type="Pfam" id="PF16582"/>
    </source>
</evidence>
<dbReference type="GO" id="GO:0070204">
    <property type="term" value="F:2-succinyl-5-enolpyruvyl-6-hydroxy-3-cyclohexene-1-carboxylic-acid synthase activity"/>
    <property type="evidence" value="ECO:0007669"/>
    <property type="project" value="UniProtKB-UniRule"/>
</dbReference>
<reference evidence="9 10" key="1">
    <citation type="submission" date="2016-10" db="EMBL/GenBank/DDBJ databases">
        <authorList>
            <person name="de Groot N.N."/>
        </authorList>
    </citation>
    <scope>NUCLEOTIDE SEQUENCE [LARGE SCALE GENOMIC DNA]</scope>
    <source>
        <strain evidence="9 10">DSM 19938</strain>
    </source>
</reference>
<dbReference type="EC" id="2.2.1.9" evidence="6"/>
<dbReference type="PANTHER" id="PTHR42916">
    <property type="entry name" value="2-SUCCINYL-5-ENOLPYRUVYL-6-HYDROXY-3-CYCLOHEXENE-1-CARBOXYLATE SYNTHASE"/>
    <property type="match status" value="1"/>
</dbReference>
<feature type="domain" description="Menaquinone biosynthesis protein MenD middle" evidence="8">
    <location>
        <begin position="221"/>
        <end position="345"/>
    </location>
</feature>
<dbReference type="SUPFAM" id="SSF52518">
    <property type="entry name" value="Thiamin diphosphate-binding fold (THDP-binding)"/>
    <property type="match status" value="2"/>
</dbReference>
<dbReference type="Gene3D" id="3.40.50.1220">
    <property type="entry name" value="TPP-binding domain"/>
    <property type="match status" value="1"/>
</dbReference>
<dbReference type="EMBL" id="FNXY01000004">
    <property type="protein sequence ID" value="SEI94774.1"/>
    <property type="molecule type" value="Genomic_DNA"/>
</dbReference>
<sequence>MRLFLYTNNMALLQPLIDLAEICFAHGIRHVVISPGSRSAALTLAFSRHDGFKTLVAMDERSAGFVALGMAQQLQVPVVLICTSGSAAYNYAPAITEAFFQQIPLLILTADRPPEWIHQLDGQTIYQSEIYGKHVKKSFTIPSDYTHKDSLWMINRTVNEAVIFTLSKPCGPVHINVPIREPFYPSPEENFTISQNIRIVKKIESNAILSTETWNELLNEWDGFDKILIAGGQHKRSEKLNVSLVRISDELGVAVLGDTISNQAGSDNFITYHDVFLPNSNSDKLRPELLITYGLSFISKSLKQFLQKNAAIEHWHISEDGFLVDTFFSLTRQIPVSAEYFFEQVFEKIDYQHFVQGDDSDNIAAFNQDWIDANRKAKAIVIEELNNLSMLNDLTAVNFLLNELPDGAQLHIANSMPIRYVNALGDSSKHLEIFANRGTSGIDGCVSTAIGAALITSKPVYLLVGDVAFLYDRNGLLIEPLPANLRIIVLNNAGGNIFRMIDGPAALPELENYFETRHSFTAKRTAADSKITYFEASDFNSLKIVMKGFMTNSTIGILEIFTDPVENAKAWKDFKKDIAGQWQNR</sequence>
<dbReference type="GO" id="GO:0030145">
    <property type="term" value="F:manganese ion binding"/>
    <property type="evidence" value="ECO:0007669"/>
    <property type="project" value="UniProtKB-UniRule"/>
</dbReference>
<keyword evidence="4 6" id="KW-0786">Thiamine pyrophosphate</keyword>
<dbReference type="UniPathway" id="UPA00079"/>
<proteinExistence type="inferred from homology"/>
<dbReference type="GO" id="GO:0030976">
    <property type="term" value="F:thiamine pyrophosphate binding"/>
    <property type="evidence" value="ECO:0007669"/>
    <property type="project" value="UniProtKB-UniRule"/>
</dbReference>
<dbReference type="PIRSF" id="PIRSF004983">
    <property type="entry name" value="MenD"/>
    <property type="match status" value="1"/>
</dbReference>
<organism evidence="9 10">
    <name type="scientific">Dyadobacter koreensis</name>
    <dbReference type="NCBI Taxonomy" id="408657"/>
    <lineage>
        <taxon>Bacteria</taxon>
        <taxon>Pseudomonadati</taxon>
        <taxon>Bacteroidota</taxon>
        <taxon>Cytophagia</taxon>
        <taxon>Cytophagales</taxon>
        <taxon>Spirosomataceae</taxon>
        <taxon>Dyadobacter</taxon>
    </lineage>
</organism>
<dbReference type="CDD" id="cd07037">
    <property type="entry name" value="TPP_PYR_MenD"/>
    <property type="match status" value="1"/>
</dbReference>
<gene>
    <name evidence="6" type="primary">menD</name>
    <name evidence="9" type="ORF">SAMN04487995_2679</name>
</gene>
<keyword evidence="6" id="KW-0474">Menaquinone biosynthesis</keyword>
<evidence type="ECO:0000259" key="7">
    <source>
        <dbReference type="Pfam" id="PF02776"/>
    </source>
</evidence>
<comment type="similarity">
    <text evidence="6">Belongs to the TPP enzyme family. MenD subfamily.</text>
</comment>
<dbReference type="Pfam" id="PF16582">
    <property type="entry name" value="TPP_enzyme_M_2"/>
    <property type="match status" value="1"/>
</dbReference>
<keyword evidence="5 6" id="KW-0464">Manganese</keyword>
<accession>A0A1H6UVW3</accession>
<evidence type="ECO:0000256" key="3">
    <source>
        <dbReference type="ARBA" id="ARBA00022842"/>
    </source>
</evidence>
<dbReference type="STRING" id="408657.SAMN04487995_2679"/>
<evidence type="ECO:0000256" key="1">
    <source>
        <dbReference type="ARBA" id="ARBA00022679"/>
    </source>
</evidence>
<evidence type="ECO:0000313" key="10">
    <source>
        <dbReference type="Proteomes" id="UP000199532"/>
    </source>
</evidence>
<evidence type="ECO:0000256" key="5">
    <source>
        <dbReference type="ARBA" id="ARBA00023211"/>
    </source>
</evidence>
<protein>
    <recommendedName>
        <fullName evidence="6">2-succinyl-5-enolpyruvyl-6-hydroxy-3-cyclohexene-1-carboxylate synthase</fullName>
        <shortName evidence="6">SEPHCHC synthase</shortName>
        <ecNumber evidence="6">2.2.1.9</ecNumber>
    </recommendedName>
    <alternativeName>
        <fullName evidence="6">Menaquinone biosynthesis protein MenD</fullName>
    </alternativeName>
</protein>
<dbReference type="NCBIfam" id="TIGR00173">
    <property type="entry name" value="menD"/>
    <property type="match status" value="1"/>
</dbReference>
<comment type="cofactor">
    <cofactor evidence="6">
        <name>Mg(2+)</name>
        <dbReference type="ChEBI" id="CHEBI:18420"/>
    </cofactor>
    <cofactor evidence="6">
        <name>Mn(2+)</name>
        <dbReference type="ChEBI" id="CHEBI:29035"/>
    </cofactor>
</comment>
<dbReference type="Gene3D" id="3.40.50.970">
    <property type="match status" value="2"/>
</dbReference>
<dbReference type="AlphaFoldDB" id="A0A1H6UVW3"/>
<dbReference type="InterPro" id="IPR032264">
    <property type="entry name" value="MenD_middle"/>
</dbReference>
<evidence type="ECO:0000256" key="2">
    <source>
        <dbReference type="ARBA" id="ARBA00022723"/>
    </source>
</evidence>
<dbReference type="UniPathway" id="UPA01057">
    <property type="reaction ID" value="UER00164"/>
</dbReference>
<dbReference type="InterPro" id="IPR012001">
    <property type="entry name" value="Thiamin_PyroP_enz_TPP-bd_dom"/>
</dbReference>
<feature type="domain" description="Thiamine pyrophosphate enzyme N-terminal TPP-binding" evidence="7">
    <location>
        <begin position="19"/>
        <end position="120"/>
    </location>
</feature>
<dbReference type="Proteomes" id="UP000199532">
    <property type="component" value="Unassembled WGS sequence"/>
</dbReference>
<dbReference type="GO" id="GO:0009234">
    <property type="term" value="P:menaquinone biosynthetic process"/>
    <property type="evidence" value="ECO:0007669"/>
    <property type="project" value="UniProtKB-UniRule"/>
</dbReference>
<comment type="pathway">
    <text evidence="6">Quinol/quinone metabolism; menaquinone biosynthesis.</text>
</comment>
<dbReference type="PANTHER" id="PTHR42916:SF1">
    <property type="entry name" value="PROTEIN PHYLLO, CHLOROPLASTIC"/>
    <property type="match status" value="1"/>
</dbReference>